<dbReference type="OrthoDB" id="1708823at2759"/>
<proteinExistence type="evidence at transcript level"/>
<keyword evidence="4" id="KW-0436">Ligase</keyword>
<name>O82692_SOLLC</name>
<keyword evidence="5" id="KW-0833">Ubl conjugation pathway</keyword>
<dbReference type="SUPFAM" id="SSF69572">
    <property type="entry name" value="Activating enzymes of the ubiquitin-like proteins"/>
    <property type="match status" value="1"/>
</dbReference>
<comment type="subcellular location">
    <subcellularLocation>
        <location evidence="1">Nucleus</location>
    </subcellularLocation>
</comment>
<evidence type="ECO:0000256" key="6">
    <source>
        <dbReference type="ARBA" id="ARBA00022990"/>
    </source>
</evidence>
<feature type="domain" description="THIF-type NAD/FAD binding fold" evidence="10">
    <location>
        <begin position="16"/>
        <end position="308"/>
    </location>
</feature>
<accession>O82692</accession>
<evidence type="ECO:0000259" key="10">
    <source>
        <dbReference type="Pfam" id="PF00899"/>
    </source>
</evidence>
<keyword evidence="6" id="KW-0007">Acetylation</keyword>
<organism evidence="11">
    <name type="scientific">Solanum lycopersicum</name>
    <name type="common">Tomato</name>
    <name type="synonym">Lycopersicon esculentum</name>
    <dbReference type="NCBI Taxonomy" id="4081"/>
    <lineage>
        <taxon>Eukaryota</taxon>
        <taxon>Viridiplantae</taxon>
        <taxon>Streptophyta</taxon>
        <taxon>Embryophyta</taxon>
        <taxon>Tracheophyta</taxon>
        <taxon>Spermatophyta</taxon>
        <taxon>Magnoliopsida</taxon>
        <taxon>eudicotyledons</taxon>
        <taxon>Gunneridae</taxon>
        <taxon>Pentapetalae</taxon>
        <taxon>asterids</taxon>
        <taxon>lamiids</taxon>
        <taxon>Solanales</taxon>
        <taxon>Solanaceae</taxon>
        <taxon>Solanoideae</taxon>
        <taxon>Solaneae</taxon>
        <taxon>Solanum</taxon>
        <taxon>Solanum subgen. Lycopersicon</taxon>
    </lineage>
</organism>
<dbReference type="InterPro" id="IPR035985">
    <property type="entry name" value="Ubiquitin-activating_enz"/>
</dbReference>
<dbReference type="InterPro" id="IPR000594">
    <property type="entry name" value="ThiF_NAD_FAD-bd"/>
</dbReference>
<dbReference type="AlphaFoldDB" id="O82692"/>
<evidence type="ECO:0000256" key="1">
    <source>
        <dbReference type="ARBA" id="ARBA00004123"/>
    </source>
</evidence>
<dbReference type="Gene3D" id="3.40.50.720">
    <property type="entry name" value="NAD(P)-binding Rossmann-like Domain"/>
    <property type="match status" value="1"/>
</dbReference>
<sequence>MGKVGEELTEQETAIYDRQIRVWGVDAQRRLSKSHIFVSGLKGTVIEFCKNIVLAGVGSLTLNDDRLVTEELLSANFLVPSDENVTSGKSLAELCCESLKDFNPMVTVSVEKGVLANFHVEFFQKFDAVVISCCSLLTKKSVNAKCRKLPRRVAFYSVECRDSCGEIFVDLQSYSKKKNEETIECQLQYPSFEEAIAVPWRSLPKRMSKLYFAMRVLERFEVLEKQNPQDTSGDDLPNVLKLRKELCEAQCINESQIPVPLLQRLLAARVEFPSVCAIIGGVLGQVIKAISGKGDPLKNFFLFDAMDGKGIIEDISG</sequence>
<dbReference type="PANTHER" id="PTHR10953:SF162">
    <property type="entry name" value="SUMO-ACTIVATING ENZYME SUBUNIT 1"/>
    <property type="match status" value="1"/>
</dbReference>
<dbReference type="Pfam" id="PF00899">
    <property type="entry name" value="ThiF"/>
    <property type="match status" value="1"/>
</dbReference>
<comment type="subunit">
    <text evidence="9">Heterodimer of SAE1A or SAE1B and SAE2. The complex binds SUMO proteins via SAE2.</text>
</comment>
<evidence type="ECO:0000256" key="9">
    <source>
        <dbReference type="ARBA" id="ARBA00063459"/>
    </source>
</evidence>
<dbReference type="GO" id="GO:0005634">
    <property type="term" value="C:nucleus"/>
    <property type="evidence" value="ECO:0007669"/>
    <property type="project" value="UniProtKB-SubCell"/>
</dbReference>
<dbReference type="ExpressionAtlas" id="O82692">
    <property type="expression patterns" value="baseline"/>
</dbReference>
<dbReference type="InterPro" id="IPR045886">
    <property type="entry name" value="ThiF/MoeB/HesA"/>
</dbReference>
<evidence type="ECO:0000313" key="11">
    <source>
        <dbReference type="EMBL" id="CAA09619.1"/>
    </source>
</evidence>
<reference evidence="11" key="1">
    <citation type="submission" date="1998-09" db="EMBL/GenBank/DDBJ databases">
        <title>A tomato homologue of yeast Aos1.</title>
        <authorList>
            <person name="Roberts M.R."/>
            <person name="Egertsdotter U.E."/>
            <person name="Bowles D.J."/>
        </authorList>
    </citation>
    <scope>NUCLEOTIDE SEQUENCE</scope>
</reference>
<dbReference type="GeneID" id="543732"/>
<dbReference type="GO" id="GO:0019948">
    <property type="term" value="F:SUMO activating enzyme activity"/>
    <property type="evidence" value="ECO:0007669"/>
    <property type="project" value="UniProtKB-ARBA"/>
</dbReference>
<evidence type="ECO:0000256" key="3">
    <source>
        <dbReference type="ARBA" id="ARBA00005673"/>
    </source>
</evidence>
<evidence type="ECO:0000256" key="7">
    <source>
        <dbReference type="ARBA" id="ARBA00023242"/>
    </source>
</evidence>
<comment type="similarity">
    <text evidence="3">Belongs to the ubiquitin-activating E1 family.</text>
</comment>
<evidence type="ECO:0000256" key="4">
    <source>
        <dbReference type="ARBA" id="ARBA00022598"/>
    </source>
</evidence>
<evidence type="ECO:0000256" key="8">
    <source>
        <dbReference type="ARBA" id="ARBA00044354"/>
    </source>
</evidence>
<evidence type="ECO:0000256" key="5">
    <source>
        <dbReference type="ARBA" id="ARBA00022786"/>
    </source>
</evidence>
<keyword evidence="7" id="KW-0539">Nucleus</keyword>
<dbReference type="EMBL" id="AJ011418">
    <property type="protein sequence ID" value="CAA09619.1"/>
    <property type="molecule type" value="mRNA"/>
</dbReference>
<dbReference type="KEGG" id="sly:543732"/>
<protein>
    <recommendedName>
        <fullName evidence="8">Ubiquitin-like 1-activating enzyme E1A</fullName>
    </recommendedName>
</protein>
<dbReference type="PANTHER" id="PTHR10953">
    <property type="entry name" value="UBIQUITIN-ACTIVATING ENZYME E1"/>
    <property type="match status" value="1"/>
</dbReference>
<evidence type="ECO:0000256" key="2">
    <source>
        <dbReference type="ARBA" id="ARBA00004718"/>
    </source>
</evidence>
<comment type="pathway">
    <text evidence="2">Protein modification; protein sumoylation.</text>
</comment>
<dbReference type="FunFam" id="3.40.50.720:FF:000404">
    <property type="entry name" value="SUMO-activating enzyme subunit 1B-2"/>
    <property type="match status" value="1"/>
</dbReference>